<sequence length="40" mass="4531">MITESMVRDERFDPVFKSKFFLTKGGQAASPVEHNDDGRS</sequence>
<gene>
    <name evidence="1" type="ORF">L195_g051619</name>
</gene>
<evidence type="ECO:0000313" key="2">
    <source>
        <dbReference type="Proteomes" id="UP000236291"/>
    </source>
</evidence>
<reference evidence="1 2" key="2">
    <citation type="journal article" date="2017" name="Front. Plant Sci.">
        <title>Gene Classification and Mining of Molecular Markers Useful in Red Clover (Trifolium pratense) Breeding.</title>
        <authorList>
            <person name="Istvanek J."/>
            <person name="Dluhosova J."/>
            <person name="Dluhos P."/>
            <person name="Patkova L."/>
            <person name="Nedelnik J."/>
            <person name="Repkova J."/>
        </authorList>
    </citation>
    <scope>NUCLEOTIDE SEQUENCE [LARGE SCALE GENOMIC DNA]</scope>
    <source>
        <strain evidence="2">cv. Tatra</strain>
        <tissue evidence="1">Young leaves</tissue>
    </source>
</reference>
<comment type="caution">
    <text evidence="1">The sequence shown here is derived from an EMBL/GenBank/DDBJ whole genome shotgun (WGS) entry which is preliminary data.</text>
</comment>
<feature type="non-terminal residue" evidence="1">
    <location>
        <position position="40"/>
    </location>
</feature>
<dbReference type="AlphaFoldDB" id="A0A2K3K0K0"/>
<protein>
    <submittedName>
        <fullName evidence="1">Uncharacterized protein</fullName>
    </submittedName>
</protein>
<organism evidence="1 2">
    <name type="scientific">Trifolium pratense</name>
    <name type="common">Red clover</name>
    <dbReference type="NCBI Taxonomy" id="57577"/>
    <lineage>
        <taxon>Eukaryota</taxon>
        <taxon>Viridiplantae</taxon>
        <taxon>Streptophyta</taxon>
        <taxon>Embryophyta</taxon>
        <taxon>Tracheophyta</taxon>
        <taxon>Spermatophyta</taxon>
        <taxon>Magnoliopsida</taxon>
        <taxon>eudicotyledons</taxon>
        <taxon>Gunneridae</taxon>
        <taxon>Pentapetalae</taxon>
        <taxon>rosids</taxon>
        <taxon>fabids</taxon>
        <taxon>Fabales</taxon>
        <taxon>Fabaceae</taxon>
        <taxon>Papilionoideae</taxon>
        <taxon>50 kb inversion clade</taxon>
        <taxon>NPAAA clade</taxon>
        <taxon>Hologalegina</taxon>
        <taxon>IRL clade</taxon>
        <taxon>Trifolieae</taxon>
        <taxon>Trifolium</taxon>
    </lineage>
</organism>
<evidence type="ECO:0000313" key="1">
    <source>
        <dbReference type="EMBL" id="PNX59835.1"/>
    </source>
</evidence>
<reference evidence="1 2" key="1">
    <citation type="journal article" date="2014" name="Am. J. Bot.">
        <title>Genome assembly and annotation for red clover (Trifolium pratense; Fabaceae).</title>
        <authorList>
            <person name="Istvanek J."/>
            <person name="Jaros M."/>
            <person name="Krenek A."/>
            <person name="Repkova J."/>
        </authorList>
    </citation>
    <scope>NUCLEOTIDE SEQUENCE [LARGE SCALE GENOMIC DNA]</scope>
    <source>
        <strain evidence="2">cv. Tatra</strain>
        <tissue evidence="1">Young leaves</tissue>
    </source>
</reference>
<dbReference type="Proteomes" id="UP000236291">
    <property type="component" value="Unassembled WGS sequence"/>
</dbReference>
<proteinExistence type="predicted"/>
<name>A0A2K3K0K0_TRIPR</name>
<dbReference type="EMBL" id="ASHM01081503">
    <property type="protein sequence ID" value="PNX59835.1"/>
    <property type="molecule type" value="Genomic_DNA"/>
</dbReference>
<accession>A0A2K3K0K0</accession>